<name>A0A411YEV1_9ACTN</name>
<dbReference type="RefSeq" id="WP_131154726.1">
    <property type="nucleotide sequence ID" value="NZ_CP036402.1"/>
</dbReference>
<accession>A0A411YEV1</accession>
<dbReference type="Proteomes" id="UP000291469">
    <property type="component" value="Chromosome"/>
</dbReference>
<evidence type="ECO:0000313" key="2">
    <source>
        <dbReference type="Proteomes" id="UP000291469"/>
    </source>
</evidence>
<reference evidence="1 2" key="1">
    <citation type="submission" date="2019-01" db="EMBL/GenBank/DDBJ databases">
        <title>Egibacter rhizosphaerae EGI 80759T.</title>
        <authorList>
            <person name="Chen D.-D."/>
            <person name="Tian Y."/>
            <person name="Jiao J.-Y."/>
            <person name="Zhang X.-T."/>
            <person name="Zhang Y.-G."/>
            <person name="Zhang Y."/>
            <person name="Xiao M."/>
            <person name="Shu W.-S."/>
            <person name="Li W.-J."/>
        </authorList>
    </citation>
    <scope>NUCLEOTIDE SEQUENCE [LARGE SCALE GENOMIC DNA]</scope>
    <source>
        <strain evidence="1 2">EGI 80759</strain>
    </source>
</reference>
<dbReference type="AlphaFoldDB" id="A0A411YEV1"/>
<keyword evidence="2" id="KW-1185">Reference proteome</keyword>
<organism evidence="1 2">
    <name type="scientific">Egibacter rhizosphaerae</name>
    <dbReference type="NCBI Taxonomy" id="1670831"/>
    <lineage>
        <taxon>Bacteria</taxon>
        <taxon>Bacillati</taxon>
        <taxon>Actinomycetota</taxon>
        <taxon>Nitriliruptoria</taxon>
        <taxon>Egibacterales</taxon>
        <taxon>Egibacteraceae</taxon>
        <taxon>Egibacter</taxon>
    </lineage>
</organism>
<protein>
    <submittedName>
        <fullName evidence="1">Uncharacterized protein</fullName>
    </submittedName>
</protein>
<dbReference type="KEGG" id="erz:ER308_09320"/>
<gene>
    <name evidence="1" type="ORF">ER308_09320</name>
</gene>
<evidence type="ECO:0000313" key="1">
    <source>
        <dbReference type="EMBL" id="QBI19729.1"/>
    </source>
</evidence>
<sequence>MTMPTEHPQRLDPLLDAWGRRHALSQTRTAEIREAVLRDRGPAEERDTLPATWWLELSRQVTASIVTATAVPRTAVDRAYQAVPAATVA</sequence>
<proteinExistence type="predicted"/>
<dbReference type="EMBL" id="CP036402">
    <property type="protein sequence ID" value="QBI19729.1"/>
    <property type="molecule type" value="Genomic_DNA"/>
</dbReference>